<proteinExistence type="predicted"/>
<dbReference type="InterPro" id="IPR001965">
    <property type="entry name" value="Znf_PHD"/>
</dbReference>
<name>A0A640K940_LEITA</name>
<gene>
    <name evidence="7" type="ORF">LtaPh_0808300</name>
</gene>
<evidence type="ECO:0000313" key="7">
    <source>
        <dbReference type="EMBL" id="GET86216.1"/>
    </source>
</evidence>
<evidence type="ECO:0000256" key="1">
    <source>
        <dbReference type="ARBA" id="ARBA00022723"/>
    </source>
</evidence>
<comment type="caution">
    <text evidence="7">The sequence shown here is derived from an EMBL/GenBank/DDBJ whole genome shotgun (WGS) entry which is preliminary data.</text>
</comment>
<keyword evidence="3" id="KW-0862">Zinc</keyword>
<organism evidence="7 8">
    <name type="scientific">Leishmania tarentolae</name>
    <name type="common">Sauroleishmania tarentolae</name>
    <dbReference type="NCBI Taxonomy" id="5689"/>
    <lineage>
        <taxon>Eukaryota</taxon>
        <taxon>Discoba</taxon>
        <taxon>Euglenozoa</taxon>
        <taxon>Kinetoplastea</taxon>
        <taxon>Metakinetoplastina</taxon>
        <taxon>Trypanosomatida</taxon>
        <taxon>Trypanosomatidae</taxon>
        <taxon>Leishmaniinae</taxon>
        <taxon>Leishmania</taxon>
        <taxon>lizard Leishmania</taxon>
    </lineage>
</organism>
<evidence type="ECO:0008006" key="9">
    <source>
        <dbReference type="Google" id="ProtNLM"/>
    </source>
</evidence>
<feature type="domain" description="RING-type" evidence="5">
    <location>
        <begin position="274"/>
        <end position="316"/>
    </location>
</feature>
<sequence>MSQRKMWVGECPDRIRKKICSLRKSHMVIKKLNDPTRFAVCDIQGKNHNCAIGNPHTCSCRATQPCAHTLAVLLLFFKVDEENPIVWQRYINEVELSDLIDKREDEEKCVFCRESTGSVGSCEKCGAHFHQLCLELASKSGKGNCNTCPKCRGMVSRPESKSDTYCSNCNVPCKTEKYICLLCPHYYLCRRCYALCKIHPSHPFSCSRLGDSAPFRGSVVSHPMGDLQYREINPEDYDALLALDNGKRRPLGEVELRDLPVECFSARVRLNDSCPVCLREFMESNKCIALPCGHIMHHKCGFKWLSEFSDVCPIDNQKVCKWSAIQDTRTVGGAKASSQASTRDETTSQISLKIRSIKLPAIMPS</sequence>
<keyword evidence="2 4" id="KW-0863">Zinc-finger</keyword>
<reference evidence="7" key="1">
    <citation type="submission" date="2019-11" db="EMBL/GenBank/DDBJ databases">
        <title>Leishmania tarentolae CDS.</title>
        <authorList>
            <person name="Goto Y."/>
            <person name="Yamagishi J."/>
        </authorList>
    </citation>
    <scope>NUCLEOTIDE SEQUENCE [LARGE SCALE GENOMIC DNA]</scope>
    <source>
        <strain evidence="7">Parrot Tar II</strain>
    </source>
</reference>
<keyword evidence="1" id="KW-0479">Metal-binding</keyword>
<keyword evidence="8" id="KW-1185">Reference proteome</keyword>
<dbReference type="InterPro" id="IPR039903">
    <property type="entry name" value="Zswim2"/>
</dbReference>
<dbReference type="SUPFAM" id="SSF57850">
    <property type="entry name" value="RING/U-box"/>
    <property type="match status" value="2"/>
</dbReference>
<evidence type="ECO:0000256" key="4">
    <source>
        <dbReference type="PROSITE-ProRule" id="PRU00175"/>
    </source>
</evidence>
<evidence type="ECO:0000256" key="2">
    <source>
        <dbReference type="ARBA" id="ARBA00022771"/>
    </source>
</evidence>
<protein>
    <recommendedName>
        <fullName evidence="9">RING-type domain-containing protein</fullName>
    </recommendedName>
</protein>
<dbReference type="EMBL" id="BLBS01000009">
    <property type="protein sequence ID" value="GET86216.1"/>
    <property type="molecule type" value="Genomic_DNA"/>
</dbReference>
<dbReference type="GO" id="GO:0008270">
    <property type="term" value="F:zinc ion binding"/>
    <property type="evidence" value="ECO:0007669"/>
    <property type="project" value="UniProtKB-KW"/>
</dbReference>
<dbReference type="InterPro" id="IPR013083">
    <property type="entry name" value="Znf_RING/FYVE/PHD"/>
</dbReference>
<dbReference type="SMART" id="SM00249">
    <property type="entry name" value="PHD"/>
    <property type="match status" value="1"/>
</dbReference>
<dbReference type="PROSITE" id="PS50089">
    <property type="entry name" value="ZF_RING_2"/>
    <property type="match status" value="1"/>
</dbReference>
<evidence type="ECO:0000313" key="8">
    <source>
        <dbReference type="Proteomes" id="UP000419144"/>
    </source>
</evidence>
<evidence type="ECO:0000259" key="6">
    <source>
        <dbReference type="PROSITE" id="PS50966"/>
    </source>
</evidence>
<dbReference type="PROSITE" id="PS50966">
    <property type="entry name" value="ZF_SWIM"/>
    <property type="match status" value="1"/>
</dbReference>
<dbReference type="InterPro" id="IPR007527">
    <property type="entry name" value="Znf_SWIM"/>
</dbReference>
<dbReference type="Proteomes" id="UP000419144">
    <property type="component" value="Unassembled WGS sequence"/>
</dbReference>
<dbReference type="SUPFAM" id="SSF57903">
    <property type="entry name" value="FYVE/PHD zinc finger"/>
    <property type="match status" value="1"/>
</dbReference>
<dbReference type="PANTHER" id="PTHR21540">
    <property type="entry name" value="RING FINGER AND SWIM DOMAIN-CONTAINING PROTEIN 2"/>
    <property type="match status" value="1"/>
</dbReference>
<dbReference type="Pfam" id="PF13639">
    <property type="entry name" value="zf-RING_2"/>
    <property type="match status" value="1"/>
</dbReference>
<dbReference type="InterPro" id="IPR011011">
    <property type="entry name" value="Znf_FYVE_PHD"/>
</dbReference>
<dbReference type="InterPro" id="IPR001841">
    <property type="entry name" value="Znf_RING"/>
</dbReference>
<dbReference type="CDD" id="cd16448">
    <property type="entry name" value="RING-H2"/>
    <property type="match status" value="1"/>
</dbReference>
<dbReference type="PANTHER" id="PTHR21540:SF3">
    <property type="entry name" value="E3 UBIQUITIN-PROTEIN LIGASE ZSWIM2"/>
    <property type="match status" value="1"/>
</dbReference>
<accession>A0A640K940</accession>
<dbReference type="SMART" id="SM00184">
    <property type="entry name" value="RING"/>
    <property type="match status" value="2"/>
</dbReference>
<dbReference type="AlphaFoldDB" id="A0A640K940"/>
<dbReference type="VEuPathDB" id="TriTrypDB:LtaPh_0808300"/>
<dbReference type="GO" id="GO:0061630">
    <property type="term" value="F:ubiquitin protein ligase activity"/>
    <property type="evidence" value="ECO:0007669"/>
    <property type="project" value="InterPro"/>
</dbReference>
<evidence type="ECO:0000256" key="3">
    <source>
        <dbReference type="ARBA" id="ARBA00022833"/>
    </source>
</evidence>
<feature type="domain" description="SWIM-type" evidence="6">
    <location>
        <begin position="48"/>
        <end position="77"/>
    </location>
</feature>
<dbReference type="OrthoDB" id="2122982at2759"/>
<evidence type="ECO:0000259" key="5">
    <source>
        <dbReference type="PROSITE" id="PS50089"/>
    </source>
</evidence>
<dbReference type="Gene3D" id="3.30.40.10">
    <property type="entry name" value="Zinc/RING finger domain, C3HC4 (zinc finger)"/>
    <property type="match status" value="1"/>
</dbReference>